<protein>
    <submittedName>
        <fullName evidence="3">Peptidase S1 domain-containing protein</fullName>
    </submittedName>
</protein>
<accession>A0A0K0E1R3</accession>
<feature type="chain" id="PRO_5005327308" evidence="2">
    <location>
        <begin position="19"/>
        <end position="432"/>
    </location>
</feature>
<feature type="signal peptide" evidence="2">
    <location>
        <begin position="1"/>
        <end position="18"/>
    </location>
</feature>
<organism evidence="3">
    <name type="scientific">Strongyloides stercoralis</name>
    <name type="common">Threadworm</name>
    <dbReference type="NCBI Taxonomy" id="6248"/>
    <lineage>
        <taxon>Eukaryota</taxon>
        <taxon>Metazoa</taxon>
        <taxon>Ecdysozoa</taxon>
        <taxon>Nematoda</taxon>
        <taxon>Chromadorea</taxon>
        <taxon>Rhabditida</taxon>
        <taxon>Tylenchina</taxon>
        <taxon>Panagrolaimomorpha</taxon>
        <taxon>Strongyloidoidea</taxon>
        <taxon>Strongyloididae</taxon>
        <taxon>Strongyloides</taxon>
    </lineage>
</organism>
<evidence type="ECO:0000313" key="3">
    <source>
        <dbReference type="WBParaSite" id="SSTP_0000343100.1"/>
    </source>
</evidence>
<feature type="transmembrane region" description="Helical" evidence="1">
    <location>
        <begin position="372"/>
        <end position="395"/>
    </location>
</feature>
<sequence length="432" mass="51199">MKIFYLLLYFYYIGQIKCIIPSSVPDCSLESPNIEYIYTTKDDDNIYTNQKWKVMIGERHFLKKNQCITEVHYVMVSKYFIIDLLSFEVWLKGKNIGDNLCGYMGIKVHDESYFIFQELSPNNLEGYNSLKIDKKYDEAIMTFGAGINFKNFIEKKGNLRKDEWLSLLHYLNTYFKNENNNNNTIYCYKKLKEKFFLQNFTINYTPVWFSRLFFNIFGYEYYIYGKPEEVLAFVEKKINYIGNELFKKNNFTLNKDIGEYIMDEDNKNETIFQVHKKIIVDSIYNGFKIKKCISVDIKHVIDKVNKCGEKFMVYTNYGIRFYDPNLQTLILPEDLESCDNTLKLKNVLTNKNAISKESMISVFRFHIKNMDILTIIIFYVLIISCPILIISIAIIKIKLSRKKRKILYNVNNEEKMVENNCLNENVVEATLV</sequence>
<dbReference type="WBParaSite" id="SSTP_0000343100.1">
    <property type="protein sequence ID" value="SSTP_0000343100.1"/>
    <property type="gene ID" value="SSTP_0000343100"/>
</dbReference>
<keyword evidence="1" id="KW-0812">Transmembrane</keyword>
<proteinExistence type="predicted"/>
<reference evidence="3" key="1">
    <citation type="submission" date="2015-08" db="UniProtKB">
        <authorList>
            <consortium name="WormBaseParasite"/>
        </authorList>
    </citation>
    <scope>IDENTIFICATION</scope>
</reference>
<keyword evidence="1" id="KW-1133">Transmembrane helix</keyword>
<name>A0A0K0E1R3_STRER</name>
<evidence type="ECO:0000256" key="1">
    <source>
        <dbReference type="SAM" id="Phobius"/>
    </source>
</evidence>
<keyword evidence="1" id="KW-0472">Membrane</keyword>
<evidence type="ECO:0000256" key="2">
    <source>
        <dbReference type="SAM" id="SignalP"/>
    </source>
</evidence>
<dbReference type="AlphaFoldDB" id="A0A0K0E1R3"/>
<keyword evidence="2" id="KW-0732">Signal</keyword>